<protein>
    <submittedName>
        <fullName evidence="9">Lamin-like protein</fullName>
    </submittedName>
</protein>
<organism evidence="8 9">
    <name type="scientific">Durio zibethinus</name>
    <name type="common">Durian</name>
    <dbReference type="NCBI Taxonomy" id="66656"/>
    <lineage>
        <taxon>Eukaryota</taxon>
        <taxon>Viridiplantae</taxon>
        <taxon>Streptophyta</taxon>
        <taxon>Embryophyta</taxon>
        <taxon>Tracheophyta</taxon>
        <taxon>Spermatophyta</taxon>
        <taxon>Magnoliopsida</taxon>
        <taxon>eudicotyledons</taxon>
        <taxon>Gunneridae</taxon>
        <taxon>Pentapetalae</taxon>
        <taxon>rosids</taxon>
        <taxon>malvids</taxon>
        <taxon>Malvales</taxon>
        <taxon>Malvaceae</taxon>
        <taxon>Helicteroideae</taxon>
        <taxon>Durio</taxon>
    </lineage>
</organism>
<evidence type="ECO:0000256" key="5">
    <source>
        <dbReference type="ARBA" id="ARBA00037626"/>
    </source>
</evidence>
<dbReference type="KEGG" id="dzi:111292748"/>
<dbReference type="GO" id="GO:0009055">
    <property type="term" value="F:electron transfer activity"/>
    <property type="evidence" value="ECO:0007669"/>
    <property type="project" value="InterPro"/>
</dbReference>
<keyword evidence="6" id="KW-0472">Membrane</keyword>
<dbReference type="InterPro" id="IPR008972">
    <property type="entry name" value="Cupredoxin"/>
</dbReference>
<proteinExistence type="inferred from homology"/>
<evidence type="ECO:0000313" key="8">
    <source>
        <dbReference type="Proteomes" id="UP000515121"/>
    </source>
</evidence>
<dbReference type="RefSeq" id="XP_022741014.1">
    <property type="nucleotide sequence ID" value="XM_022885279.1"/>
</dbReference>
<evidence type="ECO:0000256" key="3">
    <source>
        <dbReference type="ARBA" id="ARBA00023180"/>
    </source>
</evidence>
<dbReference type="Proteomes" id="UP000515121">
    <property type="component" value="Unplaced"/>
</dbReference>
<keyword evidence="6" id="KW-1133">Transmembrane helix</keyword>
<evidence type="ECO:0000259" key="7">
    <source>
        <dbReference type="PROSITE" id="PS51485"/>
    </source>
</evidence>
<keyword evidence="2" id="KW-1015">Disulfide bond</keyword>
<dbReference type="Pfam" id="PF02298">
    <property type="entry name" value="Cu_bind_like"/>
    <property type="match status" value="1"/>
</dbReference>
<name>A0A6P5YKH2_DURZI</name>
<dbReference type="Gene3D" id="2.60.40.420">
    <property type="entry name" value="Cupredoxins - blue copper proteins"/>
    <property type="match status" value="1"/>
</dbReference>
<feature type="transmembrane region" description="Helical" evidence="6">
    <location>
        <begin position="7"/>
        <end position="26"/>
    </location>
</feature>
<dbReference type="SUPFAM" id="SSF49503">
    <property type="entry name" value="Cupredoxins"/>
    <property type="match status" value="1"/>
</dbReference>
<dbReference type="PROSITE" id="PS51485">
    <property type="entry name" value="PHYTOCYANIN"/>
    <property type="match status" value="1"/>
</dbReference>
<sequence length="165" mass="18686">MIGKKLSLVKLMLMLTLMIMVLEFGMGKLHRVGNKFGWNPNVNYSEWSTHEQFYVGDWLLFNFDRHYFNVLEVNKTSYDNCNDQGFIQNITRGGRDVIELTEARPYYFLSSGGYCFNGMKVVVNVEIPQAPAAAPAKNGSPGPWNAGTYIVLLILISISVAYLIF</sequence>
<evidence type="ECO:0000256" key="1">
    <source>
        <dbReference type="ARBA" id="ARBA00022729"/>
    </source>
</evidence>
<comment type="function">
    <text evidence="5">May act as a carbohydrate transporter.</text>
</comment>
<keyword evidence="1" id="KW-0732">Signal</keyword>
<evidence type="ECO:0000256" key="6">
    <source>
        <dbReference type="SAM" id="Phobius"/>
    </source>
</evidence>
<accession>A0A6P5YKH2</accession>
<feature type="domain" description="Phytocyanin" evidence="7">
    <location>
        <begin position="28"/>
        <end position="127"/>
    </location>
</feature>
<keyword evidence="3" id="KW-0325">Glycoprotein</keyword>
<evidence type="ECO:0000256" key="4">
    <source>
        <dbReference type="ARBA" id="ARBA00035011"/>
    </source>
</evidence>
<dbReference type="PANTHER" id="PTHR33021">
    <property type="entry name" value="BLUE COPPER PROTEIN"/>
    <property type="match status" value="1"/>
</dbReference>
<dbReference type="InterPro" id="IPR039391">
    <property type="entry name" value="Phytocyanin-like"/>
</dbReference>
<dbReference type="InterPro" id="IPR003245">
    <property type="entry name" value="Phytocyanin_dom"/>
</dbReference>
<keyword evidence="8" id="KW-1185">Reference proteome</keyword>
<dbReference type="PANTHER" id="PTHR33021:SF262">
    <property type="entry name" value="EARLY NODULIN-LIKE PROTEIN 20"/>
    <property type="match status" value="1"/>
</dbReference>
<feature type="transmembrane region" description="Helical" evidence="6">
    <location>
        <begin position="146"/>
        <end position="164"/>
    </location>
</feature>
<dbReference type="FunFam" id="2.60.40.420:FF:000018">
    <property type="entry name" value="Lamin-like protein"/>
    <property type="match status" value="1"/>
</dbReference>
<dbReference type="GO" id="GO:0005886">
    <property type="term" value="C:plasma membrane"/>
    <property type="evidence" value="ECO:0007669"/>
    <property type="project" value="TreeGrafter"/>
</dbReference>
<gene>
    <name evidence="9" type="primary">LOC111292748</name>
</gene>
<evidence type="ECO:0000256" key="2">
    <source>
        <dbReference type="ARBA" id="ARBA00023157"/>
    </source>
</evidence>
<comment type="similarity">
    <text evidence="4">Belongs to the early nodulin-like (ENODL) family.</text>
</comment>
<dbReference type="OrthoDB" id="676939at2759"/>
<keyword evidence="6" id="KW-0812">Transmembrane</keyword>
<evidence type="ECO:0000313" key="9">
    <source>
        <dbReference type="RefSeq" id="XP_022741014.1"/>
    </source>
</evidence>
<reference evidence="9" key="1">
    <citation type="submission" date="2025-08" db="UniProtKB">
        <authorList>
            <consortium name="RefSeq"/>
        </authorList>
    </citation>
    <scope>IDENTIFICATION</scope>
    <source>
        <tissue evidence="9">Fruit stalk</tissue>
    </source>
</reference>
<dbReference type="GeneID" id="111292748"/>
<dbReference type="AlphaFoldDB" id="A0A6P5YKH2"/>